<evidence type="ECO:0000256" key="1">
    <source>
        <dbReference type="ARBA" id="ARBA00005750"/>
    </source>
</evidence>
<evidence type="ECO:0000256" key="2">
    <source>
        <dbReference type="ARBA" id="ARBA00013064"/>
    </source>
</evidence>
<evidence type="ECO:0000256" key="3">
    <source>
        <dbReference type="ARBA" id="ARBA00022801"/>
    </source>
</evidence>
<dbReference type="PANTHER" id="PTHR39181:SF1">
    <property type="entry name" value="TYROSINE-PROTEIN PHOSPHATASE YWQE"/>
    <property type="match status" value="1"/>
</dbReference>
<protein>
    <recommendedName>
        <fullName evidence="2">protein-tyrosine-phosphatase</fullName>
        <ecNumber evidence="2">3.1.3.48</ecNumber>
    </recommendedName>
</protein>
<dbReference type="InterPro" id="IPR016195">
    <property type="entry name" value="Pol/histidinol_Pase-like"/>
</dbReference>
<dbReference type="SUPFAM" id="SSF89550">
    <property type="entry name" value="PHP domain-like"/>
    <property type="match status" value="1"/>
</dbReference>
<accession>A0ABT7UMB7</accession>
<sequence>MQFIDIHGHYAWNIDDGIPSKDDAYHALSIAKSNNIQAIVATPHIVPGSHNLEDIKTIQLRINELKELASEFQIQVYEGCELFLNHDCIQSIHDNLFIPLENTHYLLVEFDVRKELGDEHEVEDYLYEIEMKGYIPIIAHVERYFKDEIDLDRIRDFIDSGYIIQVNSSSLLGIHGKTVKNNAYRLLNEGLVHVIASDTHRCEGKRIPNLQLTFDTLSKDYSYQTLKTLMFDNPESLLNNKEVVNIEAKKSFFRKLLKRR</sequence>
<reference evidence="6 7" key="2">
    <citation type="submission" date="2023-06" db="EMBL/GenBank/DDBJ databases">
        <authorList>
            <person name="Zeman M."/>
            <person name="Kubasova T."/>
            <person name="Jahodarova E."/>
            <person name="Nykrynova M."/>
            <person name="Rychlik I."/>
        </authorList>
    </citation>
    <scope>NUCLEOTIDE SEQUENCE [LARGE SCALE GENOMIC DNA]</scope>
    <source>
        <strain evidence="6 7">ET341</strain>
    </source>
</reference>
<reference evidence="7" key="1">
    <citation type="submission" date="2023-06" db="EMBL/GenBank/DDBJ databases">
        <title>Identification and characterization of horizontal gene transfer across gut microbiota members of farm animals based on homology search.</title>
        <authorList>
            <person name="Zeman M."/>
            <person name="Kubasova T."/>
            <person name="Jahodarova E."/>
            <person name="Nykrynova M."/>
            <person name="Rychlik I."/>
        </authorList>
    </citation>
    <scope>NUCLEOTIDE SEQUENCE [LARGE SCALE GENOMIC DNA]</scope>
    <source>
        <strain evidence="7">ET341</strain>
    </source>
</reference>
<evidence type="ECO:0000313" key="6">
    <source>
        <dbReference type="EMBL" id="MDM8196710.1"/>
    </source>
</evidence>
<dbReference type="InterPro" id="IPR016667">
    <property type="entry name" value="Caps_polysacc_synth_CpsB/CapC"/>
</dbReference>
<dbReference type="Proteomes" id="UP001529275">
    <property type="component" value="Unassembled WGS sequence"/>
</dbReference>
<proteinExistence type="inferred from homology"/>
<keyword evidence="7" id="KW-1185">Reference proteome</keyword>
<dbReference type="EMBL" id="JAUDCK010000049">
    <property type="protein sequence ID" value="MDM8196710.1"/>
    <property type="molecule type" value="Genomic_DNA"/>
</dbReference>
<dbReference type="EC" id="3.1.3.48" evidence="2"/>
<dbReference type="PIRSF" id="PIRSF016557">
    <property type="entry name" value="Caps_synth_CpsB"/>
    <property type="match status" value="1"/>
</dbReference>
<name>A0ABT7UMB7_9FIRM</name>
<dbReference type="Pfam" id="PF19567">
    <property type="entry name" value="CpsB_CapC"/>
    <property type="match status" value="1"/>
</dbReference>
<comment type="catalytic activity">
    <reaction evidence="5">
        <text>O-phospho-L-tyrosyl-[protein] + H2O = L-tyrosyl-[protein] + phosphate</text>
        <dbReference type="Rhea" id="RHEA:10684"/>
        <dbReference type="Rhea" id="RHEA-COMP:10136"/>
        <dbReference type="Rhea" id="RHEA-COMP:20101"/>
        <dbReference type="ChEBI" id="CHEBI:15377"/>
        <dbReference type="ChEBI" id="CHEBI:43474"/>
        <dbReference type="ChEBI" id="CHEBI:46858"/>
        <dbReference type="ChEBI" id="CHEBI:61978"/>
        <dbReference type="EC" id="3.1.3.48"/>
    </reaction>
</comment>
<dbReference type="RefSeq" id="WP_289528161.1">
    <property type="nucleotide sequence ID" value="NZ_JAUDCK010000049.1"/>
</dbReference>
<evidence type="ECO:0000313" key="7">
    <source>
        <dbReference type="Proteomes" id="UP001529275"/>
    </source>
</evidence>
<gene>
    <name evidence="6" type="ORF">QUV98_10315</name>
</gene>
<organism evidence="6 7">
    <name type="scientific">Massilimicrobiota timonensis</name>
    <dbReference type="NCBI Taxonomy" id="1776392"/>
    <lineage>
        <taxon>Bacteria</taxon>
        <taxon>Bacillati</taxon>
        <taxon>Bacillota</taxon>
        <taxon>Erysipelotrichia</taxon>
        <taxon>Erysipelotrichales</taxon>
        <taxon>Erysipelotrichaceae</taxon>
        <taxon>Massilimicrobiota</taxon>
    </lineage>
</organism>
<comment type="similarity">
    <text evidence="1">Belongs to the metallo-dependent hydrolases superfamily. CpsB/CapC family.</text>
</comment>
<comment type="caution">
    <text evidence="6">The sequence shown here is derived from an EMBL/GenBank/DDBJ whole genome shotgun (WGS) entry which is preliminary data.</text>
</comment>
<keyword evidence="4" id="KW-0904">Protein phosphatase</keyword>
<keyword evidence="3" id="KW-0378">Hydrolase</keyword>
<evidence type="ECO:0000256" key="5">
    <source>
        <dbReference type="ARBA" id="ARBA00051722"/>
    </source>
</evidence>
<dbReference type="PANTHER" id="PTHR39181">
    <property type="entry name" value="TYROSINE-PROTEIN PHOSPHATASE YWQE"/>
    <property type="match status" value="1"/>
</dbReference>
<evidence type="ECO:0000256" key="4">
    <source>
        <dbReference type="ARBA" id="ARBA00022912"/>
    </source>
</evidence>
<dbReference type="Gene3D" id="3.20.20.140">
    <property type="entry name" value="Metal-dependent hydrolases"/>
    <property type="match status" value="1"/>
</dbReference>